<feature type="region of interest" description="Disordered" evidence="1">
    <location>
        <begin position="28"/>
        <end position="54"/>
    </location>
</feature>
<dbReference type="EMBL" id="JACHVQ010000001">
    <property type="protein sequence ID" value="MBB2890775.1"/>
    <property type="molecule type" value="Genomic_DNA"/>
</dbReference>
<comment type="caution">
    <text evidence="3">The sequence shown here is derived from an EMBL/GenBank/DDBJ whole genome shotgun (WGS) entry which is preliminary data.</text>
</comment>
<organism evidence="3 4">
    <name type="scientific">Flexivirga oryzae</name>
    <dbReference type="NCBI Taxonomy" id="1794944"/>
    <lineage>
        <taxon>Bacteria</taxon>
        <taxon>Bacillati</taxon>
        <taxon>Actinomycetota</taxon>
        <taxon>Actinomycetes</taxon>
        <taxon>Micrococcales</taxon>
        <taxon>Dermacoccaceae</taxon>
        <taxon>Flexivirga</taxon>
    </lineage>
</organism>
<dbReference type="RefSeq" id="WP_183319108.1">
    <property type="nucleotide sequence ID" value="NZ_JACHVQ010000001.1"/>
</dbReference>
<dbReference type="AlphaFoldDB" id="A0A839N6E5"/>
<evidence type="ECO:0000313" key="3">
    <source>
        <dbReference type="EMBL" id="MBB2890775.1"/>
    </source>
</evidence>
<sequence length="247" mass="25584">MGMARAASVAASVVVAAGLLAGCGGSGSSGTKLPPAWSADAPTQDGLVKGTMPSDRKVVDGQQWSLTLTDKTNANVPTSQWPSADTLLTEEQLKAAVPEATAVTLADCVKGVSGPNHTSKNASCTWSLSLKGGSGYSNSLIVTVVAIGADQTGSGVTSAWTSVRDKNFEGKSGTERYFTQGSFGAKGSYYLDNNQSSVLISDGNIAAWIDLTFKGFNDLPDTRNTLMNGIFPVLAKDLASHLPRKYA</sequence>
<evidence type="ECO:0008006" key="5">
    <source>
        <dbReference type="Google" id="ProtNLM"/>
    </source>
</evidence>
<accession>A0A839N6E5</accession>
<protein>
    <recommendedName>
        <fullName evidence="5">DUF3558 domain-containing protein</fullName>
    </recommendedName>
</protein>
<dbReference type="Proteomes" id="UP000559182">
    <property type="component" value="Unassembled WGS sequence"/>
</dbReference>
<feature type="signal peptide" evidence="2">
    <location>
        <begin position="1"/>
        <end position="21"/>
    </location>
</feature>
<proteinExistence type="predicted"/>
<feature type="chain" id="PRO_5039716864" description="DUF3558 domain-containing protein" evidence="2">
    <location>
        <begin position="22"/>
        <end position="247"/>
    </location>
</feature>
<gene>
    <name evidence="3" type="ORF">FHU39_000759</name>
</gene>
<keyword evidence="2" id="KW-0732">Signal</keyword>
<evidence type="ECO:0000256" key="2">
    <source>
        <dbReference type="SAM" id="SignalP"/>
    </source>
</evidence>
<name>A0A839N6E5_9MICO</name>
<keyword evidence="4" id="KW-1185">Reference proteome</keyword>
<evidence type="ECO:0000256" key="1">
    <source>
        <dbReference type="SAM" id="MobiDB-lite"/>
    </source>
</evidence>
<evidence type="ECO:0000313" key="4">
    <source>
        <dbReference type="Proteomes" id="UP000559182"/>
    </source>
</evidence>
<reference evidence="3 4" key="1">
    <citation type="submission" date="2020-08" db="EMBL/GenBank/DDBJ databases">
        <title>Sequencing the genomes of 1000 actinobacteria strains.</title>
        <authorList>
            <person name="Klenk H.-P."/>
        </authorList>
    </citation>
    <scope>NUCLEOTIDE SEQUENCE [LARGE SCALE GENOMIC DNA]</scope>
    <source>
        <strain evidence="3 4">DSM 105369</strain>
    </source>
</reference>
<dbReference type="PROSITE" id="PS51257">
    <property type="entry name" value="PROKAR_LIPOPROTEIN"/>
    <property type="match status" value="1"/>
</dbReference>